<evidence type="ECO:0000256" key="1">
    <source>
        <dbReference type="SAM" id="MobiDB-lite"/>
    </source>
</evidence>
<accession>A0A2T5MJU4</accession>
<dbReference type="InterPro" id="IPR044060">
    <property type="entry name" value="Bacterial_rp_domain"/>
</dbReference>
<proteinExistence type="predicted"/>
<evidence type="ECO:0000256" key="2">
    <source>
        <dbReference type="SAM" id="SignalP"/>
    </source>
</evidence>
<dbReference type="CDD" id="cd15482">
    <property type="entry name" value="Sialidase_non-viral"/>
    <property type="match status" value="1"/>
</dbReference>
<feature type="domain" description="Bacterial repeat" evidence="3">
    <location>
        <begin position="127"/>
        <end position="202"/>
    </location>
</feature>
<evidence type="ECO:0000259" key="3">
    <source>
        <dbReference type="Pfam" id="PF18998"/>
    </source>
</evidence>
<dbReference type="Proteomes" id="UP000244248">
    <property type="component" value="Unassembled WGS sequence"/>
</dbReference>
<evidence type="ECO:0000313" key="5">
    <source>
        <dbReference type="Proteomes" id="UP000244248"/>
    </source>
</evidence>
<comment type="caution">
    <text evidence="4">The sequence shown here is derived from an EMBL/GenBank/DDBJ whole genome shotgun (WGS) entry which is preliminary data.</text>
</comment>
<dbReference type="Gene3D" id="2.120.10.10">
    <property type="match status" value="1"/>
</dbReference>
<dbReference type="RefSeq" id="WP_107938549.1">
    <property type="nucleotide sequence ID" value="NZ_QANS01000001.1"/>
</dbReference>
<feature type="chain" id="PRO_5015499439" description="Bacterial repeat domain-containing protein" evidence="2">
    <location>
        <begin position="19"/>
        <end position="995"/>
    </location>
</feature>
<evidence type="ECO:0000313" key="4">
    <source>
        <dbReference type="EMBL" id="PTU32841.1"/>
    </source>
</evidence>
<feature type="region of interest" description="Disordered" evidence="1">
    <location>
        <begin position="330"/>
        <end position="353"/>
    </location>
</feature>
<dbReference type="Pfam" id="PF18998">
    <property type="entry name" value="Flg_new_2"/>
    <property type="match status" value="2"/>
</dbReference>
<dbReference type="OrthoDB" id="9764969at2"/>
<feature type="signal peptide" evidence="2">
    <location>
        <begin position="1"/>
        <end position="18"/>
    </location>
</feature>
<keyword evidence="2" id="KW-0732">Signal</keyword>
<sequence>MKLSTTSVLALGIVSLLAACDSGVNKNGTDTPPTTPPATVFYQLIVTLDGSGNVVSSPAGISCGTQCNKSYAAGTIVNLTPNANAGSHFDTWSGDCDSSGNCRLVMNQNHTVRAHFSVSPISRYTLTVSMTGDGEGTVVSSPHGIDCGEQCSADYDQNTLVTLNAAADASSRFDGWSGDCSGKTACTLTMDKARSTVARFTALPPLPPTAVSRQWLFGDTHVHDDHSSDGSFPRQVLGQEQAGNMPVSDQINFAADSGLDFLPLTDHRTYDQHYDPLWESSRLLLMPGEEANGGPHALVHGAIDTIVQGANPPGRPDFVNLQQSIWDAHAQAASWSTAHPDDGETDDDGKPNIKANAQGVDTVEVWNKASNPDKEINYAENRWNAGFRFGVVGACDDHFKELWILGGPGMPSTGVFAPRRSVRGILQSLQAGNTIIRRNSGILPVMRVMLEADMNGAGTFAAVGGDEITAAAGTKGKLRITVYNGFGTIVSLYRSPGRAAGVLKTFLPTSIAKSETYLVDIVASDQPTWYRVEARGPGLPAAIDTAALSDPLNNVPSTIPLLNELQAVTSPVFIAPRAIDAIPEVALPSDIGIDDGAALALGSAGSFAGFPALVVDNGISHLVAEAHTSGSTAILYRRRNADGSWSVAVNLTSNTLQARFPKIAARGNSVWVAWQDGRGGEQPHRPAIYLRHSADGGKHWETEIALRTVKGRAEHPDLALLASGAPIVVWQEISAGNPFDVMMQRVGSDAQPINLSRDGKSFHAANAFDSRSALYPASVWPVVSVSSDGRAAVAWQDNRTDKDPLWTGGAGYGEGTDPDNWQIMLRTLAPSATTWSAPTSLGANDRADRHPALTFTADGRLVAAWDSKVMSSSGVNLSIQSAQSLDNGSTWSAPAAVAENVTAMSQWPKLGLAANGRAQMVWYDSRATDWRWRVMTTAMGSDGAWSAGQLIPSRGINTWPAVSNGAIAYASTRNALRLQRDRTQQVFLLQSALSP</sequence>
<gene>
    <name evidence="4" type="ORF">CJD38_01635</name>
</gene>
<dbReference type="PROSITE" id="PS51257">
    <property type="entry name" value="PROKAR_LIPOPROTEIN"/>
    <property type="match status" value="1"/>
</dbReference>
<dbReference type="EMBL" id="QANS01000001">
    <property type="protein sequence ID" value="PTU32841.1"/>
    <property type="molecule type" value="Genomic_DNA"/>
</dbReference>
<dbReference type="InterPro" id="IPR016195">
    <property type="entry name" value="Pol/histidinol_Pase-like"/>
</dbReference>
<dbReference type="CDD" id="cd07432">
    <property type="entry name" value="PHP_HisPPase"/>
    <property type="match status" value="1"/>
</dbReference>
<organism evidence="4 5">
    <name type="scientific">Stenotrophobium rhamnosiphilum</name>
    <dbReference type="NCBI Taxonomy" id="2029166"/>
    <lineage>
        <taxon>Bacteria</taxon>
        <taxon>Pseudomonadati</taxon>
        <taxon>Pseudomonadota</taxon>
        <taxon>Gammaproteobacteria</taxon>
        <taxon>Nevskiales</taxon>
        <taxon>Nevskiaceae</taxon>
        <taxon>Stenotrophobium</taxon>
    </lineage>
</organism>
<dbReference type="InterPro" id="IPR036278">
    <property type="entry name" value="Sialidase_sf"/>
</dbReference>
<dbReference type="Gene3D" id="3.20.20.140">
    <property type="entry name" value="Metal-dependent hydrolases"/>
    <property type="match status" value="1"/>
</dbReference>
<name>A0A2T5MJU4_9GAMM</name>
<feature type="domain" description="Bacterial repeat" evidence="3">
    <location>
        <begin position="65"/>
        <end position="118"/>
    </location>
</feature>
<dbReference type="AlphaFoldDB" id="A0A2T5MJU4"/>
<dbReference type="SUPFAM" id="SSF50939">
    <property type="entry name" value="Sialidases"/>
    <property type="match status" value="2"/>
</dbReference>
<keyword evidence="5" id="KW-1185">Reference proteome</keyword>
<dbReference type="NCBIfam" id="NF038032">
    <property type="entry name" value="CehA_McbA_metalo"/>
    <property type="match status" value="1"/>
</dbReference>
<protein>
    <recommendedName>
        <fullName evidence="3">Bacterial repeat domain-containing protein</fullName>
    </recommendedName>
</protein>
<reference evidence="4 5" key="1">
    <citation type="submission" date="2018-04" db="EMBL/GenBank/DDBJ databases">
        <title>Novel species isolated from glacier.</title>
        <authorList>
            <person name="Liu Q."/>
            <person name="Xin Y.-H."/>
        </authorList>
    </citation>
    <scope>NUCLEOTIDE SEQUENCE [LARGE SCALE GENOMIC DNA]</scope>
    <source>
        <strain evidence="4 5">GT1R17</strain>
    </source>
</reference>
<dbReference type="SUPFAM" id="SSF89550">
    <property type="entry name" value="PHP domain-like"/>
    <property type="match status" value="1"/>
</dbReference>